<dbReference type="InterPro" id="IPR011961">
    <property type="entry name" value="RimM"/>
</dbReference>
<dbReference type="Gene3D" id="2.40.30.60">
    <property type="entry name" value="RimM"/>
    <property type="match status" value="1"/>
</dbReference>
<name>A0A7R8WXV3_9CRUS</name>
<dbReference type="InterPro" id="IPR009000">
    <property type="entry name" value="Transl_B-barrel_sf"/>
</dbReference>
<dbReference type="EMBL" id="OB710720">
    <property type="protein sequence ID" value="CAD7238880.1"/>
    <property type="molecule type" value="Genomic_DNA"/>
</dbReference>
<dbReference type="GO" id="GO:0043022">
    <property type="term" value="F:ribosome binding"/>
    <property type="evidence" value="ECO:0007669"/>
    <property type="project" value="InterPro"/>
</dbReference>
<dbReference type="SUPFAM" id="SSF50447">
    <property type="entry name" value="Translation proteins"/>
    <property type="match status" value="1"/>
</dbReference>
<dbReference type="InterPro" id="IPR036976">
    <property type="entry name" value="RimM_N_sf"/>
</dbReference>
<proteinExistence type="predicted"/>
<evidence type="ECO:0000313" key="1">
    <source>
        <dbReference type="EMBL" id="CAD7238880.1"/>
    </source>
</evidence>
<feature type="non-terminal residue" evidence="1">
    <location>
        <position position="98"/>
    </location>
</feature>
<dbReference type="PANTHER" id="PTHR33692:SF1">
    <property type="entry name" value="RIBOSOME MATURATION FACTOR RIMM"/>
    <property type="match status" value="1"/>
</dbReference>
<dbReference type="InterPro" id="IPR002676">
    <property type="entry name" value="RimM_N"/>
</dbReference>
<dbReference type="Pfam" id="PF01782">
    <property type="entry name" value="RimM"/>
    <property type="match status" value="1"/>
</dbReference>
<reference evidence="1" key="1">
    <citation type="submission" date="2020-11" db="EMBL/GenBank/DDBJ databases">
        <authorList>
            <person name="Tran Van P."/>
        </authorList>
    </citation>
    <scope>NUCLEOTIDE SEQUENCE</scope>
</reference>
<gene>
    <name evidence="1" type="ORF">CTOB1V02_LOCUS16695</name>
</gene>
<sequence>MVGGDHRVILGRIVGAFGIRGELKVTSWTRPAVNILDYPEWWVGEGEAAHLRRHTGGRVRGQGQVVVRLDGVENRDAVDALIGQAVSVDESALPPLED</sequence>
<dbReference type="PANTHER" id="PTHR33692">
    <property type="entry name" value="RIBOSOME MATURATION FACTOR RIMM"/>
    <property type="match status" value="1"/>
</dbReference>
<dbReference type="AlphaFoldDB" id="A0A7R8WXV3"/>
<dbReference type="GO" id="GO:0005840">
    <property type="term" value="C:ribosome"/>
    <property type="evidence" value="ECO:0007669"/>
    <property type="project" value="InterPro"/>
</dbReference>
<dbReference type="OrthoDB" id="8300406at2759"/>
<organism evidence="1">
    <name type="scientific">Cyprideis torosa</name>
    <dbReference type="NCBI Taxonomy" id="163714"/>
    <lineage>
        <taxon>Eukaryota</taxon>
        <taxon>Metazoa</taxon>
        <taxon>Ecdysozoa</taxon>
        <taxon>Arthropoda</taxon>
        <taxon>Crustacea</taxon>
        <taxon>Oligostraca</taxon>
        <taxon>Ostracoda</taxon>
        <taxon>Podocopa</taxon>
        <taxon>Podocopida</taxon>
        <taxon>Cytherocopina</taxon>
        <taxon>Cytheroidea</taxon>
        <taxon>Cytherideidae</taxon>
        <taxon>Cyprideis</taxon>
    </lineage>
</organism>
<dbReference type="GO" id="GO:0006364">
    <property type="term" value="P:rRNA processing"/>
    <property type="evidence" value="ECO:0007669"/>
    <property type="project" value="InterPro"/>
</dbReference>
<protein>
    <submittedName>
        <fullName evidence="1">Uncharacterized protein</fullName>
    </submittedName>
</protein>
<accession>A0A7R8WXV3</accession>